<dbReference type="SUPFAM" id="SSF54427">
    <property type="entry name" value="NTF2-like"/>
    <property type="match status" value="1"/>
</dbReference>
<accession>A0A6A6CIA0</accession>
<dbReference type="GeneID" id="54570204"/>
<dbReference type="Gene3D" id="3.10.450.50">
    <property type="match status" value="1"/>
</dbReference>
<dbReference type="RefSeq" id="XP_033667764.1">
    <property type="nucleotide sequence ID" value="XM_033816932.1"/>
</dbReference>
<keyword evidence="1" id="KW-0732">Signal</keyword>
<sequence length="184" mass="20567">MHIPTAFASLLLLPLALCAPPSPPNYGYPPTQAITKLTQGGYKFALTIDQKQWSNLSQVMTEDIYYDSSALGAGYGGLAVGLDQVRTVLEETAPEGIYWEHLVTNLYLEKLNTPTNASSITYITVSRWDPSALHDITKTYRIYYRCDDVWLLQDGNWKLSHSIVRNTGPRVEAPYFGSISMSQE</sequence>
<gene>
    <name evidence="3" type="ORF">M409DRAFT_66422</name>
</gene>
<dbReference type="Pfam" id="PF13577">
    <property type="entry name" value="SnoaL_4"/>
    <property type="match status" value="1"/>
</dbReference>
<dbReference type="AlphaFoldDB" id="A0A6A6CIA0"/>
<protein>
    <recommendedName>
        <fullName evidence="2">SnoaL-like domain-containing protein</fullName>
    </recommendedName>
</protein>
<dbReference type="InterPro" id="IPR032710">
    <property type="entry name" value="NTF2-like_dom_sf"/>
</dbReference>
<feature type="chain" id="PRO_5025510069" description="SnoaL-like domain-containing protein" evidence="1">
    <location>
        <begin position="19"/>
        <end position="184"/>
    </location>
</feature>
<dbReference type="InterPro" id="IPR037401">
    <property type="entry name" value="SnoaL-like"/>
</dbReference>
<feature type="signal peptide" evidence="1">
    <location>
        <begin position="1"/>
        <end position="18"/>
    </location>
</feature>
<evidence type="ECO:0000259" key="2">
    <source>
        <dbReference type="Pfam" id="PF13577"/>
    </source>
</evidence>
<proteinExistence type="predicted"/>
<reference evidence="3" key="1">
    <citation type="journal article" date="2020" name="Stud. Mycol.">
        <title>101 Dothideomycetes genomes: a test case for predicting lifestyles and emergence of pathogens.</title>
        <authorList>
            <person name="Haridas S."/>
            <person name="Albert R."/>
            <person name="Binder M."/>
            <person name="Bloem J."/>
            <person name="Labutti K."/>
            <person name="Salamov A."/>
            <person name="Andreopoulos B."/>
            <person name="Baker S."/>
            <person name="Barry K."/>
            <person name="Bills G."/>
            <person name="Bluhm B."/>
            <person name="Cannon C."/>
            <person name="Castanera R."/>
            <person name="Culley D."/>
            <person name="Daum C."/>
            <person name="Ezra D."/>
            <person name="Gonzalez J."/>
            <person name="Henrissat B."/>
            <person name="Kuo A."/>
            <person name="Liang C."/>
            <person name="Lipzen A."/>
            <person name="Lutzoni F."/>
            <person name="Magnuson J."/>
            <person name="Mondo S."/>
            <person name="Nolan M."/>
            <person name="Ohm R."/>
            <person name="Pangilinan J."/>
            <person name="Park H.-J."/>
            <person name="Ramirez L."/>
            <person name="Alfaro M."/>
            <person name="Sun H."/>
            <person name="Tritt A."/>
            <person name="Yoshinaga Y."/>
            <person name="Zwiers L.-H."/>
            <person name="Turgeon B."/>
            <person name="Goodwin S."/>
            <person name="Spatafora J."/>
            <person name="Crous P."/>
            <person name="Grigoriev I."/>
        </authorList>
    </citation>
    <scope>NUCLEOTIDE SEQUENCE</scope>
    <source>
        <strain evidence="3">ATCC 36951</strain>
    </source>
</reference>
<dbReference type="EMBL" id="ML993595">
    <property type="protein sequence ID" value="KAF2166875.1"/>
    <property type="molecule type" value="Genomic_DNA"/>
</dbReference>
<name>A0A6A6CIA0_ZASCE</name>
<evidence type="ECO:0000256" key="1">
    <source>
        <dbReference type="SAM" id="SignalP"/>
    </source>
</evidence>
<feature type="domain" description="SnoaL-like" evidence="2">
    <location>
        <begin position="34"/>
        <end position="161"/>
    </location>
</feature>
<keyword evidence="4" id="KW-1185">Reference proteome</keyword>
<dbReference type="OrthoDB" id="2148716at2759"/>
<organism evidence="3 4">
    <name type="scientific">Zasmidium cellare ATCC 36951</name>
    <dbReference type="NCBI Taxonomy" id="1080233"/>
    <lineage>
        <taxon>Eukaryota</taxon>
        <taxon>Fungi</taxon>
        <taxon>Dikarya</taxon>
        <taxon>Ascomycota</taxon>
        <taxon>Pezizomycotina</taxon>
        <taxon>Dothideomycetes</taxon>
        <taxon>Dothideomycetidae</taxon>
        <taxon>Mycosphaerellales</taxon>
        <taxon>Mycosphaerellaceae</taxon>
        <taxon>Zasmidium</taxon>
    </lineage>
</organism>
<evidence type="ECO:0000313" key="3">
    <source>
        <dbReference type="EMBL" id="KAF2166875.1"/>
    </source>
</evidence>
<evidence type="ECO:0000313" key="4">
    <source>
        <dbReference type="Proteomes" id="UP000799537"/>
    </source>
</evidence>
<dbReference type="Proteomes" id="UP000799537">
    <property type="component" value="Unassembled WGS sequence"/>
</dbReference>